<evidence type="ECO:0000313" key="5">
    <source>
        <dbReference type="EMBL" id="RAJ90858.1"/>
    </source>
</evidence>
<evidence type="ECO:0000256" key="1">
    <source>
        <dbReference type="ARBA" id="ARBA00023015"/>
    </source>
</evidence>
<evidence type="ECO:0000256" key="3">
    <source>
        <dbReference type="ARBA" id="ARBA00023163"/>
    </source>
</evidence>
<dbReference type="InterPro" id="IPR046532">
    <property type="entry name" value="DUF6597"/>
</dbReference>
<dbReference type="GO" id="GO:0043565">
    <property type="term" value="F:sequence-specific DNA binding"/>
    <property type="evidence" value="ECO:0007669"/>
    <property type="project" value="InterPro"/>
</dbReference>
<dbReference type="SUPFAM" id="SSF46689">
    <property type="entry name" value="Homeodomain-like"/>
    <property type="match status" value="1"/>
</dbReference>
<dbReference type="PANTHER" id="PTHR46796">
    <property type="entry name" value="HTH-TYPE TRANSCRIPTIONAL ACTIVATOR RHAS-RELATED"/>
    <property type="match status" value="1"/>
</dbReference>
<keyword evidence="2" id="KW-0238">DNA-binding</keyword>
<dbReference type="Pfam" id="PF20240">
    <property type="entry name" value="DUF6597"/>
    <property type="match status" value="1"/>
</dbReference>
<dbReference type="EMBL" id="QLMC01000011">
    <property type="protein sequence ID" value="RAJ90858.1"/>
    <property type="molecule type" value="Genomic_DNA"/>
</dbReference>
<evidence type="ECO:0000256" key="2">
    <source>
        <dbReference type="ARBA" id="ARBA00023125"/>
    </source>
</evidence>
<dbReference type="Gene3D" id="1.10.10.60">
    <property type="entry name" value="Homeodomain-like"/>
    <property type="match status" value="1"/>
</dbReference>
<sequence>MHYQEYTPSTDLIPYLDCYWTLRTGTLPMASPRRVIPDICTDVIFNLGEEVQIWNGKTHRLKPGKPYLIGTMTTFQDMLLPAGANLAGIRFKPFGLSTLLGIRQQGMANQIQELDPTTFPWDYGFFQPSGIEPEPQADWKKINTLLRRHLHGKDNTLINNLVGTLLDIRGQIAVRELASQYHTTERQLERKFGEHLGVPLKEICNLIRFQYTYQLISHRERQQSLLDIAFRAGYYDHAHLTRHFKRYAGHLPSRIG</sequence>
<organism evidence="5 6">
    <name type="scientific">Larkinella arboricola</name>
    <dbReference type="NCBI Taxonomy" id="643671"/>
    <lineage>
        <taxon>Bacteria</taxon>
        <taxon>Pseudomonadati</taxon>
        <taxon>Bacteroidota</taxon>
        <taxon>Cytophagia</taxon>
        <taxon>Cytophagales</taxon>
        <taxon>Spirosomataceae</taxon>
        <taxon>Larkinella</taxon>
    </lineage>
</organism>
<accession>A0A327WHU3</accession>
<dbReference type="PROSITE" id="PS01124">
    <property type="entry name" value="HTH_ARAC_FAMILY_2"/>
    <property type="match status" value="1"/>
</dbReference>
<reference evidence="5 6" key="1">
    <citation type="submission" date="2018-06" db="EMBL/GenBank/DDBJ databases">
        <title>Genomic Encyclopedia of Archaeal and Bacterial Type Strains, Phase II (KMG-II): from individual species to whole genera.</title>
        <authorList>
            <person name="Goeker M."/>
        </authorList>
    </citation>
    <scope>NUCLEOTIDE SEQUENCE [LARGE SCALE GENOMIC DNA]</scope>
    <source>
        <strain evidence="5 6">DSM 21851</strain>
    </source>
</reference>
<keyword evidence="3" id="KW-0804">Transcription</keyword>
<dbReference type="Pfam" id="PF12833">
    <property type="entry name" value="HTH_18"/>
    <property type="match status" value="1"/>
</dbReference>
<dbReference type="OrthoDB" id="635259at2"/>
<evidence type="ECO:0000313" key="6">
    <source>
        <dbReference type="Proteomes" id="UP000248790"/>
    </source>
</evidence>
<dbReference type="SMART" id="SM00342">
    <property type="entry name" value="HTH_ARAC"/>
    <property type="match status" value="1"/>
</dbReference>
<evidence type="ECO:0000259" key="4">
    <source>
        <dbReference type="PROSITE" id="PS01124"/>
    </source>
</evidence>
<dbReference type="PANTHER" id="PTHR46796:SF13">
    <property type="entry name" value="HTH-TYPE TRANSCRIPTIONAL ACTIVATOR RHAS"/>
    <property type="match status" value="1"/>
</dbReference>
<comment type="caution">
    <text evidence="5">The sequence shown here is derived from an EMBL/GenBank/DDBJ whole genome shotgun (WGS) entry which is preliminary data.</text>
</comment>
<keyword evidence="1" id="KW-0805">Transcription regulation</keyword>
<name>A0A327WHU3_LARAB</name>
<dbReference type="InterPro" id="IPR050204">
    <property type="entry name" value="AraC_XylS_family_regulators"/>
</dbReference>
<protein>
    <submittedName>
        <fullName evidence="5">Helix-turn-helix protein</fullName>
    </submittedName>
</protein>
<dbReference type="InterPro" id="IPR018060">
    <property type="entry name" value="HTH_AraC"/>
</dbReference>
<dbReference type="RefSeq" id="WP_111631406.1">
    <property type="nucleotide sequence ID" value="NZ_QLMC01000011.1"/>
</dbReference>
<keyword evidence="6" id="KW-1185">Reference proteome</keyword>
<dbReference type="Proteomes" id="UP000248790">
    <property type="component" value="Unassembled WGS sequence"/>
</dbReference>
<dbReference type="GO" id="GO:0003700">
    <property type="term" value="F:DNA-binding transcription factor activity"/>
    <property type="evidence" value="ECO:0007669"/>
    <property type="project" value="InterPro"/>
</dbReference>
<dbReference type="AlphaFoldDB" id="A0A327WHU3"/>
<feature type="domain" description="HTH araC/xylS-type" evidence="4">
    <location>
        <begin position="155"/>
        <end position="256"/>
    </location>
</feature>
<dbReference type="InterPro" id="IPR009057">
    <property type="entry name" value="Homeodomain-like_sf"/>
</dbReference>
<proteinExistence type="predicted"/>
<gene>
    <name evidence="5" type="ORF">LX87_05402</name>
</gene>